<accession>A0A438GM08</accession>
<keyword evidence="2" id="KW-0732">Signal</keyword>
<dbReference type="PANTHER" id="PTHR48475">
    <property type="entry name" value="RIBONUCLEASE H"/>
    <property type="match status" value="1"/>
</dbReference>
<evidence type="ECO:0000313" key="4">
    <source>
        <dbReference type="EMBL" id="RVW73218.1"/>
    </source>
</evidence>
<gene>
    <name evidence="4" type="primary">gag-pol_11</name>
    <name evidence="4" type="ORF">CK203_057365</name>
</gene>
<dbReference type="Gene3D" id="1.10.340.70">
    <property type="match status" value="1"/>
</dbReference>
<dbReference type="PROSITE" id="PS50994">
    <property type="entry name" value="INTEGRASE"/>
    <property type="match status" value="1"/>
</dbReference>
<dbReference type="InterPro" id="IPR001584">
    <property type="entry name" value="Integrase_cat-core"/>
</dbReference>
<evidence type="ECO:0000313" key="5">
    <source>
        <dbReference type="Proteomes" id="UP000288805"/>
    </source>
</evidence>
<comment type="caution">
    <text evidence="4">The sequence shown here is derived from an EMBL/GenBank/DDBJ whole genome shotgun (WGS) entry which is preliminary data.</text>
</comment>
<dbReference type="GO" id="GO:0003676">
    <property type="term" value="F:nucleic acid binding"/>
    <property type="evidence" value="ECO:0007669"/>
    <property type="project" value="InterPro"/>
</dbReference>
<dbReference type="InterPro" id="IPR036397">
    <property type="entry name" value="RNaseH_sf"/>
</dbReference>
<dbReference type="GO" id="GO:0015074">
    <property type="term" value="P:DNA integration"/>
    <property type="evidence" value="ECO:0007669"/>
    <property type="project" value="InterPro"/>
</dbReference>
<dbReference type="PANTHER" id="PTHR48475:SF1">
    <property type="entry name" value="RNASE H TYPE-1 DOMAIN-CONTAINING PROTEIN"/>
    <property type="match status" value="1"/>
</dbReference>
<feature type="signal peptide" evidence="2">
    <location>
        <begin position="1"/>
        <end position="17"/>
    </location>
</feature>
<dbReference type="InterPro" id="IPR043502">
    <property type="entry name" value="DNA/RNA_pol_sf"/>
</dbReference>
<feature type="domain" description="Integrase catalytic" evidence="3">
    <location>
        <begin position="1371"/>
        <end position="1526"/>
    </location>
</feature>
<feature type="chain" id="PRO_5019032184" evidence="2">
    <location>
        <begin position="18"/>
        <end position="1597"/>
    </location>
</feature>
<name>A0A438GM08_VITVI</name>
<dbReference type="SUPFAM" id="SSF56672">
    <property type="entry name" value="DNA/RNA polymerases"/>
    <property type="match status" value="1"/>
</dbReference>
<proteinExistence type="predicted"/>
<evidence type="ECO:0000259" key="3">
    <source>
        <dbReference type="PROSITE" id="PS50994"/>
    </source>
</evidence>
<dbReference type="EMBL" id="QGNW01000397">
    <property type="protein sequence ID" value="RVW73218.1"/>
    <property type="molecule type" value="Genomic_DNA"/>
</dbReference>
<protein>
    <submittedName>
        <fullName evidence="4">Gag-Pol polyprotein</fullName>
    </submittedName>
</protein>
<evidence type="ECO:0000256" key="2">
    <source>
        <dbReference type="SAM" id="SignalP"/>
    </source>
</evidence>
<dbReference type="Proteomes" id="UP000288805">
    <property type="component" value="Unassembled WGS sequence"/>
</dbReference>
<dbReference type="SUPFAM" id="SSF53098">
    <property type="entry name" value="Ribonuclease H-like"/>
    <property type="match status" value="2"/>
</dbReference>
<dbReference type="Gene3D" id="3.10.10.10">
    <property type="entry name" value="HIV Type 1 Reverse Transcriptase, subunit A, domain 1"/>
    <property type="match status" value="1"/>
</dbReference>
<reference evidence="4 5" key="1">
    <citation type="journal article" date="2018" name="PLoS Genet.">
        <title>Population sequencing reveals clonal diversity and ancestral inbreeding in the grapevine cultivar Chardonnay.</title>
        <authorList>
            <person name="Roach M.J."/>
            <person name="Johnson D.L."/>
            <person name="Bohlmann J."/>
            <person name="van Vuuren H.J."/>
            <person name="Jones S.J."/>
            <person name="Pretorius I.S."/>
            <person name="Schmidt S.A."/>
            <person name="Borneman A.R."/>
        </authorList>
    </citation>
    <scope>NUCLEOTIDE SEQUENCE [LARGE SCALE GENOMIC DNA]</scope>
    <source>
        <strain evidence="5">cv. Chardonnay</strain>
        <tissue evidence="4">Leaf</tissue>
    </source>
</reference>
<dbReference type="Gene3D" id="3.30.420.10">
    <property type="entry name" value="Ribonuclease H-like superfamily/Ribonuclease H"/>
    <property type="match status" value="2"/>
</dbReference>
<dbReference type="Pfam" id="PF00665">
    <property type="entry name" value="rve"/>
    <property type="match status" value="1"/>
</dbReference>
<organism evidence="4 5">
    <name type="scientific">Vitis vinifera</name>
    <name type="common">Grape</name>
    <dbReference type="NCBI Taxonomy" id="29760"/>
    <lineage>
        <taxon>Eukaryota</taxon>
        <taxon>Viridiplantae</taxon>
        <taxon>Streptophyta</taxon>
        <taxon>Embryophyta</taxon>
        <taxon>Tracheophyta</taxon>
        <taxon>Spermatophyta</taxon>
        <taxon>Magnoliopsida</taxon>
        <taxon>eudicotyledons</taxon>
        <taxon>Gunneridae</taxon>
        <taxon>Pentapetalae</taxon>
        <taxon>rosids</taxon>
        <taxon>Vitales</taxon>
        <taxon>Vitaceae</taxon>
        <taxon>Viteae</taxon>
        <taxon>Vitis</taxon>
    </lineage>
</organism>
<evidence type="ECO:0000256" key="1">
    <source>
        <dbReference type="SAM" id="MobiDB-lite"/>
    </source>
</evidence>
<feature type="region of interest" description="Disordered" evidence="1">
    <location>
        <begin position="322"/>
        <end position="356"/>
    </location>
</feature>
<sequence>MNLLIFIVEIFLFPIDAWMLANQHLGSRPDLSFSDAPTSFIVHFRLSLSVERWRAFTIKKPPGNARKCMCGGDDHLAWKHPVSLEACRGLRTVGGIDGQQAQQVPVQEDTQFDTTVPPPLRTVSQHHRLYLSLHSQTEVAPPPAIVPTPISEDPHARMDKLEQKLRQMRTSEGAITWEDFDGAPVASLPAKFRMPEIERYTGIGCPRIHLRLYSTVMRAHGLDDAQMVMLFPMSLSGAAQRWRELEALRQRPEESVTSFISRWREKISQIIDRPSERDQISMIMRSLQPRFARHLMGFPHTDFGSLVQALYGIEEGIARGLWSESSPTDSKGKRPSGGQRSGDVGAISSVGMRPSRHYQTVGQTPGYYYPPSPHAHYRPPAPSRPMTPTYLHPVSQPVFAAHVVERPPAPYIDPELHRPLLMCRGHHVSLLSWGPGHDTDHCTALRHAIQDLNRSGLVNLGQPSVTTNPLPAHSTHAMQPSSGDIHHMDLIEDDSIHMLSWDDGLPEPIVLHDSYEIDGFHWSLRLLHHSVDPGRGTIPVDSSYTLSYRMSGYFFPFTLWPEDDDSEGERYRLSAVETTTTPEGLIHMMTAGRATCIVFSDDDLPPDGLDPPTAIALGFAPSDFGPSTQTVRAYDSTKREVMGRPWIHVAGAIPSSLHQKVKFIHDGQVITVRSTGIYLRLLSQYFRSVTRLVAMSFDQHSSTVVLDMMRGMTFLPGMGLGRRQQGPSEFIAAIDHDTTFGLGFIPTEARLPSHGAAAQGEGFEGTQTLPVPELPEDDSSLFEGIVSPVEGASDVVDPPLSFDVLSGFVSRSDDVSVASFMDLSILNERVSPAAGDVETVDFGTEDQPRELKIGSPLSTDERDRLIHLLRSYLDVFAWSYEDMPGLDPFIVQHHLPTLPHARPVKQKLRRLHPRWSLQVKEEIQKQLSVGFISVVEYPEWLANVVPVPKKDGKVRVCVDFRDLNKATLKMTFLFHTLICWLMAPQAIRCCLSWMGFQGATYQRAATTLFHDMMHRDVEVYVDDMIVKSREVDPDKIKAILDMPAPKTEKEIRGRTSQQFGMMTVSLHLRRSKEYLLSPPVLVPPTPGRPLLLYLSVSDMALGYLQLTGRLMRWLVLLTEFDIQYVSQKSIKGSIVADHLASLPTSEDRPVDDDFPDEEFVAMTSLIRMGDHIPRSVRLAFSDRHPATNNIVEYEACILGLETALELDIRQMEVFGDSNLSAEPIADALATLASSVDIPIDVVIRPLLIESRSAPAYCCLIGEIEDQDDLPWYHDIYQFLRSGTYPEVATTKDRRALRHLATRFVICGDTLYRRSADGMLLLCLDRASADRVMREVHSGVCGPHMGGHMLARKIMRTGYFWLTMETDCCQFVQKCPECQIHGDLIHAPPSDGHEFILVAIDYFTKWVEAASYARLTSARVASFIRSHIICRYGVPHELISDRGAHFRAEVDTLLQEYGIRHHRSSAYRPQTNGAVEAANKNIKRILRKMVETSRDWSEKLPFALWAYRTSFRTSTGATPYSLVYGMEAVLPVETEMGSLRVALEQQISETEWAQARFDQLNLLDERRLRAADHVQAYQRKMARAFKKRLSLDHCKKGT</sequence>
<dbReference type="InterPro" id="IPR012337">
    <property type="entry name" value="RNaseH-like_sf"/>
</dbReference>